<feature type="non-terminal residue" evidence="1">
    <location>
        <position position="1"/>
    </location>
</feature>
<dbReference type="Proteomes" id="UP001497497">
    <property type="component" value="Unassembled WGS sequence"/>
</dbReference>
<evidence type="ECO:0000313" key="2">
    <source>
        <dbReference type="Proteomes" id="UP001497497"/>
    </source>
</evidence>
<organism evidence="1 2">
    <name type="scientific">Lymnaea stagnalis</name>
    <name type="common">Great pond snail</name>
    <name type="synonym">Helix stagnalis</name>
    <dbReference type="NCBI Taxonomy" id="6523"/>
    <lineage>
        <taxon>Eukaryota</taxon>
        <taxon>Metazoa</taxon>
        <taxon>Spiralia</taxon>
        <taxon>Lophotrochozoa</taxon>
        <taxon>Mollusca</taxon>
        <taxon>Gastropoda</taxon>
        <taxon>Heterobranchia</taxon>
        <taxon>Euthyneura</taxon>
        <taxon>Panpulmonata</taxon>
        <taxon>Hygrophila</taxon>
        <taxon>Lymnaeoidea</taxon>
        <taxon>Lymnaeidae</taxon>
        <taxon>Lymnaea</taxon>
    </lineage>
</organism>
<dbReference type="AlphaFoldDB" id="A0AAV2HW18"/>
<evidence type="ECO:0000313" key="1">
    <source>
        <dbReference type="EMBL" id="CAL1537644.1"/>
    </source>
</evidence>
<comment type="caution">
    <text evidence="1">The sequence shown here is derived from an EMBL/GenBank/DDBJ whole genome shotgun (WGS) entry which is preliminary data.</text>
</comment>
<reference evidence="1 2" key="1">
    <citation type="submission" date="2024-04" db="EMBL/GenBank/DDBJ databases">
        <authorList>
            <consortium name="Genoscope - CEA"/>
            <person name="William W."/>
        </authorList>
    </citation>
    <scope>NUCLEOTIDE SEQUENCE [LARGE SCALE GENOMIC DNA]</scope>
</reference>
<protein>
    <submittedName>
        <fullName evidence="1">Uncharacterized protein</fullName>
    </submittedName>
</protein>
<sequence>KIISSPRKVVVKLRSLLEARKVECLGHVRTAVEYLLWGPATSELPLSPVGTAPKPAVGVAGAGGGGGASREQELYVWLEKERVLTVGRLARNVSGLGAGLSLEEFYTLKFLLKSSAACLAESLRRLAR</sequence>
<name>A0AAV2HW18_LYMST</name>
<accession>A0AAV2HW18</accession>
<gene>
    <name evidence="1" type="ORF">GSLYS_00011547001</name>
</gene>
<keyword evidence="2" id="KW-1185">Reference proteome</keyword>
<dbReference type="EMBL" id="CAXITT010000269">
    <property type="protein sequence ID" value="CAL1537644.1"/>
    <property type="molecule type" value="Genomic_DNA"/>
</dbReference>
<proteinExistence type="predicted"/>